<feature type="binding site" evidence="1">
    <location>
        <position position="682"/>
    </location>
    <ligand>
        <name>2-oxoglutarate</name>
        <dbReference type="ChEBI" id="CHEBI:16810"/>
    </ligand>
</feature>
<name>A0A8I2ZZI5_VERLO</name>
<gene>
    <name evidence="3" type="ORF">HYQ45_002405</name>
</gene>
<protein>
    <recommendedName>
        <fullName evidence="2">Fe2OG dioxygenase domain-containing protein</fullName>
    </recommendedName>
</protein>
<dbReference type="GO" id="GO:0051747">
    <property type="term" value="F:cytosine C-5 DNA demethylase activity"/>
    <property type="evidence" value="ECO:0007669"/>
    <property type="project" value="TreeGrafter"/>
</dbReference>
<dbReference type="EMBL" id="JAEMWZ010000039">
    <property type="protein sequence ID" value="KAG7140896.1"/>
    <property type="molecule type" value="Genomic_DNA"/>
</dbReference>
<evidence type="ECO:0000313" key="3">
    <source>
        <dbReference type="EMBL" id="KAG7140896.1"/>
    </source>
</evidence>
<dbReference type="InterPro" id="IPR005123">
    <property type="entry name" value="Oxoglu/Fe-dep_dioxygenase_dom"/>
</dbReference>
<dbReference type="GO" id="GO:0008198">
    <property type="term" value="F:ferrous iron binding"/>
    <property type="evidence" value="ECO:0007669"/>
    <property type="project" value="TreeGrafter"/>
</dbReference>
<organism evidence="3 4">
    <name type="scientific">Verticillium longisporum</name>
    <name type="common">Verticillium dahliae var. longisporum</name>
    <dbReference type="NCBI Taxonomy" id="100787"/>
    <lineage>
        <taxon>Eukaryota</taxon>
        <taxon>Fungi</taxon>
        <taxon>Dikarya</taxon>
        <taxon>Ascomycota</taxon>
        <taxon>Pezizomycotina</taxon>
        <taxon>Sordariomycetes</taxon>
        <taxon>Hypocreomycetidae</taxon>
        <taxon>Glomerellales</taxon>
        <taxon>Plectosphaerellaceae</taxon>
        <taxon>Verticillium</taxon>
    </lineage>
</organism>
<dbReference type="InterPro" id="IPR027450">
    <property type="entry name" value="AlkB-like"/>
</dbReference>
<feature type="binding site" evidence="1">
    <location>
        <position position="691"/>
    </location>
    <ligand>
        <name>2-oxoglutarate</name>
        <dbReference type="ChEBI" id="CHEBI:16810"/>
    </ligand>
</feature>
<dbReference type="GO" id="GO:0035516">
    <property type="term" value="F:broad specificity oxidative DNA demethylase activity"/>
    <property type="evidence" value="ECO:0007669"/>
    <property type="project" value="TreeGrafter"/>
</dbReference>
<evidence type="ECO:0000313" key="4">
    <source>
        <dbReference type="Proteomes" id="UP000689129"/>
    </source>
</evidence>
<dbReference type="GO" id="GO:0006307">
    <property type="term" value="P:DNA alkylation repair"/>
    <property type="evidence" value="ECO:0007669"/>
    <property type="project" value="TreeGrafter"/>
</dbReference>
<comment type="caution">
    <text evidence="3">The sequence shown here is derived from an EMBL/GenBank/DDBJ whole genome shotgun (WGS) entry which is preliminary data.</text>
</comment>
<proteinExistence type="predicted"/>
<dbReference type="PANTHER" id="PTHR31573:SF4">
    <property type="entry name" value="FE2OG DIOXYGENASE DOMAIN-CONTAINING PROTEIN"/>
    <property type="match status" value="1"/>
</dbReference>
<dbReference type="Pfam" id="PF13532">
    <property type="entry name" value="2OG-FeII_Oxy_2"/>
    <property type="match status" value="1"/>
</dbReference>
<feature type="binding site" evidence="1">
    <location>
        <position position="761"/>
    </location>
    <ligand>
        <name>2-oxoglutarate</name>
        <dbReference type="ChEBI" id="CHEBI:16810"/>
    </ligand>
</feature>
<accession>A0A8I2ZZI5</accession>
<dbReference type="InterPro" id="IPR032852">
    <property type="entry name" value="ALKBH2"/>
</dbReference>
<evidence type="ECO:0000259" key="2">
    <source>
        <dbReference type="PROSITE" id="PS51471"/>
    </source>
</evidence>
<dbReference type="PANTHER" id="PTHR31573">
    <property type="entry name" value="ALPHA-KETOGLUTARATE-DEPENDENT DIOXYGENASE ALKB HOMOLOG 2"/>
    <property type="match status" value="1"/>
</dbReference>
<dbReference type="AlphaFoldDB" id="A0A8I2ZZI5"/>
<dbReference type="OrthoDB" id="2163491at2759"/>
<feature type="domain" description="Fe2OG dioxygenase" evidence="2">
    <location>
        <begin position="673"/>
        <end position="779"/>
    </location>
</feature>
<dbReference type="PROSITE" id="PS51471">
    <property type="entry name" value="FE2OG_OXY"/>
    <property type="match status" value="1"/>
</dbReference>
<reference evidence="3" key="1">
    <citation type="journal article" date="2021" name="Mol. Plant Pathol.">
        <title>A 20-kb lineage-specific genomic region tames virulence in pathogenic amphidiploid Verticillium longisporum.</title>
        <authorList>
            <person name="Harting R."/>
            <person name="Starke J."/>
            <person name="Kusch H."/>
            <person name="Poggeler S."/>
            <person name="Maurus I."/>
            <person name="Schluter R."/>
            <person name="Landesfeind M."/>
            <person name="Bulla I."/>
            <person name="Nowrousian M."/>
            <person name="de Jonge R."/>
            <person name="Stahlhut G."/>
            <person name="Hoff K.J."/>
            <person name="Asshauer K.P."/>
            <person name="Thurmer A."/>
            <person name="Stanke M."/>
            <person name="Daniel R."/>
            <person name="Morgenstern B."/>
            <person name="Thomma B.P.H.J."/>
            <person name="Kronstad J.W."/>
            <person name="Braus-Stromeyer S.A."/>
            <person name="Braus G.H."/>
        </authorList>
    </citation>
    <scope>NUCLEOTIDE SEQUENCE</scope>
    <source>
        <strain evidence="3">Vl32</strain>
    </source>
</reference>
<evidence type="ECO:0000256" key="1">
    <source>
        <dbReference type="PIRSR" id="PIRSR632852-1"/>
    </source>
</evidence>
<dbReference type="Proteomes" id="UP000689129">
    <property type="component" value="Unassembled WGS sequence"/>
</dbReference>
<sequence length="809" mass="91161">MEFDSKPDGSRLSHGMRCTTNCPSCSPLHQFICAYLSLNQLAVPVRLPYPFSLRRSPFTTKGTEVTTKGGQEVIIISIKRLTSITTARQLEQTLEKAQRTYLNLSKEFKTRDFESQVSLKRIGLSANRNSSSKRLQFFSYFHFILTRSPLRSQNTMSLLKAAPLGKPVVWSENRQALCDSLWYFKQHQAGSYPIDGVLRGFLLDGESTIRDIMTSDVIISTLGGGRQKDSTTKISVRVNETRNCIVNQCKEAFKRGVPVAVIIGRKCTLASVRVLYNYNVLDWFTITDMWVEKDGQRDIFFWKIRLERTDRTTPSWCQPCDAVTQTVEPRPFPHGKLDCVHCGVISMYSFAQGWACLNGNCEQHFMLADGTSLTDLSYAGHSATIIAWCSECKHASKAIFDEGWTCNNRNCSRAFKFPTEVDIGALTYSEAFLSERTTFPTPPDSLVPPMPNPSQGCGTEKAARISMVCPQCHGCSRRVYWNRWSCDNKDCNYILPAAPRPLSVEDIRAETIKRKTLLQVKKNDFLVRRDLMICGHKVEQYFLPDMEAKGQCCGTVLIFRATDAINNTRNGPNHLWMDIQEAATSGDDFKRNAVKCPGTSSEIMTRNFQRNWGAPYKFVVAVNSTSFKEAPPYVMQALKRMQWAGRKSVQASNDGFEEGHALKSPSMETEFVDFNELLTIGYMEDDAISYHDDGEDTLGPTVATLSLGSSARMLFAEKTKYNPKTKKGTRSMARNQVLAFPLHHGDMVVMHGAQVHQQYDHKVEPSGKRRFALTCRNIIIGKIPEDQQEDAISKGEIPADAGQWTYDGY</sequence>